<dbReference type="RefSeq" id="WP_058571422.1">
    <property type="nucleotide sequence ID" value="NZ_LOPV01000097.1"/>
</dbReference>
<dbReference type="PANTHER" id="PTHR46648">
    <property type="entry name" value="HIT FAMILY PROTEIN 1"/>
    <property type="match status" value="1"/>
</dbReference>
<evidence type="ECO:0000256" key="1">
    <source>
        <dbReference type="PIRSR" id="PIRSR601310-1"/>
    </source>
</evidence>
<dbReference type="Proteomes" id="UP000053157">
    <property type="component" value="Unassembled WGS sequence"/>
</dbReference>
<dbReference type="InterPro" id="IPR019808">
    <property type="entry name" value="Histidine_triad_CS"/>
</dbReference>
<keyword evidence="7" id="KW-1185">Reference proteome</keyword>
<comment type="caution">
    <text evidence="6">The sequence shown here is derived from an EMBL/GenBank/DDBJ whole genome shotgun (WGS) entry which is preliminary data.</text>
</comment>
<dbReference type="AlphaFoldDB" id="A0A0W1STD9"/>
<dbReference type="Pfam" id="PF01230">
    <property type="entry name" value="HIT"/>
    <property type="match status" value="1"/>
</dbReference>
<dbReference type="InterPro" id="IPR036265">
    <property type="entry name" value="HIT-like_sf"/>
</dbReference>
<dbReference type="GO" id="GO:0016787">
    <property type="term" value="F:hydrolase activity"/>
    <property type="evidence" value="ECO:0007669"/>
    <property type="project" value="UniProtKB-KW"/>
</dbReference>
<dbReference type="InterPro" id="IPR001310">
    <property type="entry name" value="Histidine_triad_HIT"/>
</dbReference>
<evidence type="ECO:0000256" key="2">
    <source>
        <dbReference type="PIRSR" id="PIRSR601310-3"/>
    </source>
</evidence>
<evidence type="ECO:0000259" key="5">
    <source>
        <dbReference type="PROSITE" id="PS51084"/>
    </source>
</evidence>
<dbReference type="EMBL" id="LOPV01000097">
    <property type="protein sequence ID" value="KTG29510.1"/>
    <property type="molecule type" value="Genomic_DNA"/>
</dbReference>
<feature type="compositionally biased region" description="Acidic residues" evidence="4">
    <location>
        <begin position="123"/>
        <end position="133"/>
    </location>
</feature>
<dbReference type="CDD" id="cd01277">
    <property type="entry name" value="HINT_subgroup"/>
    <property type="match status" value="1"/>
</dbReference>
<feature type="short sequence motif" description="Histidine triad motif" evidence="2 3">
    <location>
        <begin position="97"/>
        <end position="101"/>
    </location>
</feature>
<dbReference type="PANTHER" id="PTHR46648:SF1">
    <property type="entry name" value="ADENOSINE 5'-MONOPHOSPHORAMIDASE HNT1"/>
    <property type="match status" value="1"/>
</dbReference>
<dbReference type="PRINTS" id="PR00332">
    <property type="entry name" value="HISTRIAD"/>
</dbReference>
<sequence>MPDCIFCAIAGGDIPGRIVHETEHSLAFLDVNPLAPGHTLVVPKDHYARLDDVPDEITADLFRTVDELVPRVEEAVDADATNVGINNGPAAGQEVEHVHVHIVPRFDDDGGNPIHAVAGDVPDLSDEEMDDIEATLSES</sequence>
<dbReference type="SUPFAM" id="SSF54197">
    <property type="entry name" value="HIT-like"/>
    <property type="match status" value="1"/>
</dbReference>
<dbReference type="OrthoDB" id="26806at2157"/>
<name>A0A0W1STD9_9EURY</name>
<evidence type="ECO:0000313" key="6">
    <source>
        <dbReference type="EMBL" id="KTG29510.1"/>
    </source>
</evidence>
<feature type="active site" description="Tele-AMP-histidine intermediate" evidence="1">
    <location>
        <position position="99"/>
    </location>
</feature>
<dbReference type="Gene3D" id="3.30.428.10">
    <property type="entry name" value="HIT-like"/>
    <property type="match status" value="1"/>
</dbReference>
<feature type="domain" description="HIT" evidence="5">
    <location>
        <begin position="5"/>
        <end position="112"/>
    </location>
</feature>
<accession>A0A0W1STD9</accession>
<proteinExistence type="predicted"/>
<feature type="region of interest" description="Disordered" evidence="4">
    <location>
        <begin position="120"/>
        <end position="139"/>
    </location>
</feature>
<gene>
    <name evidence="6" type="ORF">AUR66_10165</name>
</gene>
<dbReference type="GO" id="GO:0009117">
    <property type="term" value="P:nucleotide metabolic process"/>
    <property type="evidence" value="ECO:0007669"/>
    <property type="project" value="TreeGrafter"/>
</dbReference>
<organism evidence="6 7">
    <name type="scientific">Haloferax profundi</name>
    <dbReference type="NCBI Taxonomy" id="1544718"/>
    <lineage>
        <taxon>Archaea</taxon>
        <taxon>Methanobacteriati</taxon>
        <taxon>Methanobacteriota</taxon>
        <taxon>Stenosarchaea group</taxon>
        <taxon>Halobacteria</taxon>
        <taxon>Halobacteriales</taxon>
        <taxon>Haloferacaceae</taxon>
        <taxon>Haloferax</taxon>
    </lineage>
</organism>
<evidence type="ECO:0000256" key="4">
    <source>
        <dbReference type="SAM" id="MobiDB-lite"/>
    </source>
</evidence>
<dbReference type="PROSITE" id="PS51084">
    <property type="entry name" value="HIT_2"/>
    <property type="match status" value="1"/>
</dbReference>
<keyword evidence="6" id="KW-0378">Hydrolase</keyword>
<protein>
    <submittedName>
        <fullName evidence="6">HIT family hydrolase</fullName>
    </submittedName>
</protein>
<dbReference type="InterPro" id="IPR011146">
    <property type="entry name" value="HIT-like"/>
</dbReference>
<dbReference type="PROSITE" id="PS00892">
    <property type="entry name" value="HIT_1"/>
    <property type="match status" value="1"/>
</dbReference>
<evidence type="ECO:0000313" key="7">
    <source>
        <dbReference type="Proteomes" id="UP000053157"/>
    </source>
</evidence>
<reference evidence="6 7" key="1">
    <citation type="submission" date="2015-12" db="EMBL/GenBank/DDBJ databases">
        <title>Haloferax profundi sp. nov. isolated from the Discovery deep brine-seawater interface in the Red Sea.</title>
        <authorList>
            <person name="Zhang G."/>
            <person name="Stingl U."/>
            <person name="Rashid M."/>
        </authorList>
    </citation>
    <scope>NUCLEOTIDE SEQUENCE [LARGE SCALE GENOMIC DNA]</scope>
    <source>
        <strain evidence="6 7">SB29</strain>
    </source>
</reference>
<dbReference type="InterPro" id="IPR039384">
    <property type="entry name" value="HINT"/>
</dbReference>
<evidence type="ECO:0000256" key="3">
    <source>
        <dbReference type="PROSITE-ProRule" id="PRU00464"/>
    </source>
</evidence>